<feature type="transmembrane region" description="Helical" evidence="1">
    <location>
        <begin position="73"/>
        <end position="91"/>
    </location>
</feature>
<reference evidence="2" key="2">
    <citation type="submission" date="2020-09" db="EMBL/GenBank/DDBJ databases">
        <authorList>
            <person name="Sun Q."/>
            <person name="Zhou Y."/>
        </authorList>
    </citation>
    <scope>NUCLEOTIDE SEQUENCE</scope>
    <source>
        <strain evidence="2">CGMCC 1.16067</strain>
    </source>
</reference>
<feature type="transmembrane region" description="Helical" evidence="1">
    <location>
        <begin position="385"/>
        <end position="407"/>
    </location>
</feature>
<feature type="transmembrane region" description="Helical" evidence="1">
    <location>
        <begin position="186"/>
        <end position="207"/>
    </location>
</feature>
<proteinExistence type="predicted"/>
<feature type="transmembrane region" description="Helical" evidence="1">
    <location>
        <begin position="326"/>
        <end position="347"/>
    </location>
</feature>
<dbReference type="AlphaFoldDB" id="A0A917F8I7"/>
<name>A0A917F8I7_9ACTN</name>
<evidence type="ECO:0000313" key="3">
    <source>
        <dbReference type="Proteomes" id="UP000649179"/>
    </source>
</evidence>
<feature type="transmembrane region" description="Helical" evidence="1">
    <location>
        <begin position="103"/>
        <end position="127"/>
    </location>
</feature>
<feature type="transmembrane region" description="Helical" evidence="1">
    <location>
        <begin position="20"/>
        <end position="44"/>
    </location>
</feature>
<evidence type="ECO:0000256" key="1">
    <source>
        <dbReference type="SAM" id="Phobius"/>
    </source>
</evidence>
<keyword evidence="1" id="KW-1133">Transmembrane helix</keyword>
<sequence length="443" mass="47089">MTPAVWLPLHGVGGARDLPVPAGLAVAAGVAALAASFVVLALAWRTPRYDARTAGRPLPAGAARVLDSPVTRWVLRAVGLAFAGYVAWPLFAGPDVVTNPVFGVFYVLLWVGIVPASLLIGPAYRLLSPVRTVHRLVVRAAGGHPSRGLLTYPARLGLWPAALGLLAFVWQELVDPSSTLLDSVRLWLVLYAAIMLVGAAVFGDTWFARADPFEVWSELVGRLAPIGRRADGRLVLRSPLAGLEGTPVRAGTVAVLAVMFGSTAFDSFKDQLRWVDLLQAQPLPQTLASTLALVGFCLVVLVTFTAAAAATRVGSSYPRRELPRRLVHAVVPIVVGYLVAHYLTYFVEQGQTTLVQLSDPMVDGSDYLGTGGWTIGYWLSSHPSLLATVKVLAVVVGHVTGAVAAHDRALTLLPRGHRVVGQLAMVVLMMAYTGGGLWLLFAS</sequence>
<protein>
    <recommendedName>
        <fullName evidence="4">Fenitrothion hydrolase</fullName>
    </recommendedName>
</protein>
<dbReference type="Proteomes" id="UP000649179">
    <property type="component" value="Unassembled WGS sequence"/>
</dbReference>
<feature type="transmembrane region" description="Helical" evidence="1">
    <location>
        <begin position="288"/>
        <end position="314"/>
    </location>
</feature>
<reference evidence="2" key="1">
    <citation type="journal article" date="2014" name="Int. J. Syst. Evol. Microbiol.">
        <title>Complete genome sequence of Corynebacterium casei LMG S-19264T (=DSM 44701T), isolated from a smear-ripened cheese.</title>
        <authorList>
            <consortium name="US DOE Joint Genome Institute (JGI-PGF)"/>
            <person name="Walter F."/>
            <person name="Albersmeier A."/>
            <person name="Kalinowski J."/>
            <person name="Ruckert C."/>
        </authorList>
    </citation>
    <scope>NUCLEOTIDE SEQUENCE</scope>
    <source>
        <strain evidence="2">CGMCC 1.16067</strain>
    </source>
</reference>
<keyword evidence="1" id="KW-0812">Transmembrane</keyword>
<organism evidence="2 3">
    <name type="scientific">Marmoricola endophyticus</name>
    <dbReference type="NCBI Taxonomy" id="2040280"/>
    <lineage>
        <taxon>Bacteria</taxon>
        <taxon>Bacillati</taxon>
        <taxon>Actinomycetota</taxon>
        <taxon>Actinomycetes</taxon>
        <taxon>Propionibacteriales</taxon>
        <taxon>Nocardioidaceae</taxon>
        <taxon>Marmoricola</taxon>
    </lineage>
</organism>
<evidence type="ECO:0008006" key="4">
    <source>
        <dbReference type="Google" id="ProtNLM"/>
    </source>
</evidence>
<keyword evidence="3" id="KW-1185">Reference proteome</keyword>
<dbReference type="EMBL" id="BMKQ01000002">
    <property type="protein sequence ID" value="GGF56635.1"/>
    <property type="molecule type" value="Genomic_DNA"/>
</dbReference>
<gene>
    <name evidence="2" type="ORF">GCM10011519_33170</name>
</gene>
<accession>A0A917F8I7</accession>
<feature type="transmembrane region" description="Helical" evidence="1">
    <location>
        <begin position="419"/>
        <end position="441"/>
    </location>
</feature>
<comment type="caution">
    <text evidence="2">The sequence shown here is derived from an EMBL/GenBank/DDBJ whole genome shotgun (WGS) entry which is preliminary data.</text>
</comment>
<keyword evidence="1" id="KW-0472">Membrane</keyword>
<evidence type="ECO:0000313" key="2">
    <source>
        <dbReference type="EMBL" id="GGF56635.1"/>
    </source>
</evidence>
<dbReference type="RefSeq" id="WP_188781214.1">
    <property type="nucleotide sequence ID" value="NZ_BMKQ01000002.1"/>
</dbReference>